<accession>A0ABZ2V1V4</accession>
<sequence length="52" mass="5625">MKVSRRGFLVSSGAAVALRAVPQVAKPGGRRILTLVYDKGLGMMRAVERVVR</sequence>
<gene>
    <name evidence="1" type="ORF">AABB29_16650</name>
</gene>
<reference evidence="2" key="1">
    <citation type="submission" date="2024-04" db="EMBL/GenBank/DDBJ databases">
        <title>Phylogenomic analyses of a clade within the roseobacter group suggest taxonomic reassignments of species of the genera Aestuariivita, Citreicella, Loktanella, Nautella, Pelagibaca, Ruegeria, Thalassobius, Thiobacimonas and Tropicibacter, and the proposal o.</title>
        <authorList>
            <person name="Jeon C.O."/>
        </authorList>
    </citation>
    <scope>NUCLEOTIDE SEQUENCE [LARGE SCALE GENOMIC DNA]</scope>
    <source>
        <strain evidence="2">BS5-3</strain>
    </source>
</reference>
<name>A0ABZ2V1V4_9RHOB</name>
<dbReference type="InterPro" id="IPR006311">
    <property type="entry name" value="TAT_signal"/>
</dbReference>
<organism evidence="1 2">
    <name type="scientific">Yoonia phaeophyticola</name>
    <dbReference type="NCBI Taxonomy" id="3137369"/>
    <lineage>
        <taxon>Bacteria</taxon>
        <taxon>Pseudomonadati</taxon>
        <taxon>Pseudomonadota</taxon>
        <taxon>Alphaproteobacteria</taxon>
        <taxon>Rhodobacterales</taxon>
        <taxon>Paracoccaceae</taxon>
        <taxon>Yoonia</taxon>
    </lineage>
</organism>
<dbReference type="EMBL" id="CP150951">
    <property type="protein sequence ID" value="WZC48469.1"/>
    <property type="molecule type" value="Genomic_DNA"/>
</dbReference>
<dbReference type="Proteomes" id="UP001440612">
    <property type="component" value="Chromosome"/>
</dbReference>
<evidence type="ECO:0000313" key="2">
    <source>
        <dbReference type="Proteomes" id="UP001440612"/>
    </source>
</evidence>
<dbReference type="PROSITE" id="PS51318">
    <property type="entry name" value="TAT"/>
    <property type="match status" value="1"/>
</dbReference>
<proteinExistence type="predicted"/>
<protein>
    <submittedName>
        <fullName evidence="1">Tat pathway signal protein</fullName>
    </submittedName>
</protein>
<dbReference type="RefSeq" id="WP_341366585.1">
    <property type="nucleotide sequence ID" value="NZ_CP150951.2"/>
</dbReference>
<evidence type="ECO:0000313" key="1">
    <source>
        <dbReference type="EMBL" id="WZC48469.1"/>
    </source>
</evidence>
<keyword evidence="2" id="KW-1185">Reference proteome</keyword>